<organism evidence="3 4">
    <name type="scientific">Actinocrispum wychmicini</name>
    <dbReference type="NCBI Taxonomy" id="1213861"/>
    <lineage>
        <taxon>Bacteria</taxon>
        <taxon>Bacillati</taxon>
        <taxon>Actinomycetota</taxon>
        <taxon>Actinomycetes</taxon>
        <taxon>Pseudonocardiales</taxon>
        <taxon>Pseudonocardiaceae</taxon>
        <taxon>Actinocrispum</taxon>
    </lineage>
</organism>
<keyword evidence="4" id="KW-1185">Reference proteome</keyword>
<dbReference type="InterPro" id="IPR003615">
    <property type="entry name" value="HNH_nuc"/>
</dbReference>
<reference evidence="3 4" key="1">
    <citation type="submission" date="2019-03" db="EMBL/GenBank/DDBJ databases">
        <title>Genomic Encyclopedia of Type Strains, Phase IV (KMG-IV): sequencing the most valuable type-strain genomes for metagenomic binning, comparative biology and taxonomic classification.</title>
        <authorList>
            <person name="Goeker M."/>
        </authorList>
    </citation>
    <scope>NUCLEOTIDE SEQUENCE [LARGE SCALE GENOMIC DNA]</scope>
    <source>
        <strain evidence="3 4">DSM 45934</strain>
    </source>
</reference>
<dbReference type="GO" id="GO:0004519">
    <property type="term" value="F:endonuclease activity"/>
    <property type="evidence" value="ECO:0007669"/>
    <property type="project" value="UniProtKB-KW"/>
</dbReference>
<keyword evidence="3" id="KW-0378">Hydrolase</keyword>
<dbReference type="Pfam" id="PF01844">
    <property type="entry name" value="HNH"/>
    <property type="match status" value="1"/>
</dbReference>
<dbReference type="SMART" id="SM00507">
    <property type="entry name" value="HNHc"/>
    <property type="match status" value="1"/>
</dbReference>
<comment type="similarity">
    <text evidence="1">Belongs to the Rv1128c/1148c/1588c/1702c/1945/3466 family.</text>
</comment>
<dbReference type="Proteomes" id="UP000295680">
    <property type="component" value="Unassembled WGS sequence"/>
</dbReference>
<name>A0A4R2IR85_9PSEU</name>
<evidence type="ECO:0000313" key="4">
    <source>
        <dbReference type="Proteomes" id="UP000295680"/>
    </source>
</evidence>
<dbReference type="OrthoDB" id="3656171at2"/>
<dbReference type="CDD" id="cd00085">
    <property type="entry name" value="HNHc"/>
    <property type="match status" value="1"/>
</dbReference>
<feature type="domain" description="HNH nuclease" evidence="2">
    <location>
        <begin position="315"/>
        <end position="367"/>
    </location>
</feature>
<evidence type="ECO:0000256" key="1">
    <source>
        <dbReference type="ARBA" id="ARBA00023450"/>
    </source>
</evidence>
<dbReference type="InterPro" id="IPR003870">
    <property type="entry name" value="DUF222"/>
</dbReference>
<dbReference type="Gene3D" id="1.10.30.50">
    <property type="match status" value="1"/>
</dbReference>
<dbReference type="InterPro" id="IPR002711">
    <property type="entry name" value="HNH"/>
</dbReference>
<gene>
    <name evidence="3" type="ORF">EV192_11834</name>
</gene>
<dbReference type="RefSeq" id="WP_132125769.1">
    <property type="nucleotide sequence ID" value="NZ_SLWS01000018.1"/>
</dbReference>
<dbReference type="AlphaFoldDB" id="A0A4R2IR85"/>
<comment type="caution">
    <text evidence="3">The sequence shown here is derived from an EMBL/GenBank/DDBJ whole genome shotgun (WGS) entry which is preliminary data.</text>
</comment>
<keyword evidence="3" id="KW-0540">Nuclease</keyword>
<evidence type="ECO:0000313" key="3">
    <source>
        <dbReference type="EMBL" id="TCO46639.1"/>
    </source>
</evidence>
<dbReference type="Pfam" id="PF02720">
    <property type="entry name" value="DUF222"/>
    <property type="match status" value="1"/>
</dbReference>
<sequence length="410" mass="45486">MDTTATLWQTSDTELVDAYTAVEQRYRQLYAEGLRLLSEMESRRIATTLGYANLPALLMHTARLSRTEARHRLAQAADLHATTTPTGSVIEAVLPQTAEALARGEVGSEHVDAIRRTLADLPHLDAEQRATAEQVMLDRAAEDDPKALIRFGARVRDIVDPDGPPPPEEEPPRPARMLRRHIRRDGSMEFKGHLDLESAQLFENLLKPFEKPHPEGNDTRGYAERAGDAFADVLRMAANCPDVPTHNGVRTEVAVTISFEQLQQSLDDVLLSSDPRMTAREARRLACDAHILPAVLDGDSKPLDVAVPAYAAPAHIRRGLYLRDKGCAFPGCERPGSVCDAHHVAHWAQGGPTTMDNMALLCPHHHRLVHNSDWAVKMIDERPWFIPPTYVDASRTPRRNHLHTPIPSAA</sequence>
<keyword evidence="3" id="KW-0255">Endonuclease</keyword>
<dbReference type="EMBL" id="SLWS01000018">
    <property type="protein sequence ID" value="TCO46639.1"/>
    <property type="molecule type" value="Genomic_DNA"/>
</dbReference>
<evidence type="ECO:0000259" key="2">
    <source>
        <dbReference type="SMART" id="SM00507"/>
    </source>
</evidence>
<accession>A0A4R2IR85</accession>
<dbReference type="GO" id="GO:0003676">
    <property type="term" value="F:nucleic acid binding"/>
    <property type="evidence" value="ECO:0007669"/>
    <property type="project" value="InterPro"/>
</dbReference>
<protein>
    <submittedName>
        <fullName evidence="3">HNH endonuclease</fullName>
    </submittedName>
</protein>
<proteinExistence type="inferred from homology"/>
<dbReference type="GO" id="GO:0008270">
    <property type="term" value="F:zinc ion binding"/>
    <property type="evidence" value="ECO:0007669"/>
    <property type="project" value="InterPro"/>
</dbReference>